<feature type="region of interest" description="Disordered" evidence="6">
    <location>
        <begin position="298"/>
        <end position="336"/>
    </location>
</feature>
<feature type="transmembrane region" description="Helical" evidence="7">
    <location>
        <begin position="216"/>
        <end position="236"/>
    </location>
</feature>
<dbReference type="PANTHER" id="PTHR33048">
    <property type="entry name" value="PTH11-LIKE INTEGRAL MEMBRANE PROTEIN (AFU_ORTHOLOGUE AFUA_5G11245)"/>
    <property type="match status" value="1"/>
</dbReference>
<evidence type="ECO:0000256" key="3">
    <source>
        <dbReference type="ARBA" id="ARBA00022989"/>
    </source>
</evidence>
<organism evidence="9 10">
    <name type="scientific">Ophiostoma piceae (strain UAMH 11346)</name>
    <name type="common">Sap stain fungus</name>
    <dbReference type="NCBI Taxonomy" id="1262450"/>
    <lineage>
        <taxon>Eukaryota</taxon>
        <taxon>Fungi</taxon>
        <taxon>Dikarya</taxon>
        <taxon>Ascomycota</taxon>
        <taxon>Pezizomycotina</taxon>
        <taxon>Sordariomycetes</taxon>
        <taxon>Sordariomycetidae</taxon>
        <taxon>Ophiostomatales</taxon>
        <taxon>Ophiostomataceae</taxon>
        <taxon>Ophiostoma</taxon>
    </lineage>
</organism>
<keyword evidence="4 7" id="KW-0472">Membrane</keyword>
<feature type="compositionally biased region" description="Low complexity" evidence="6">
    <location>
        <begin position="324"/>
        <end position="333"/>
    </location>
</feature>
<feature type="transmembrane region" description="Helical" evidence="7">
    <location>
        <begin position="35"/>
        <end position="57"/>
    </location>
</feature>
<evidence type="ECO:0000256" key="2">
    <source>
        <dbReference type="ARBA" id="ARBA00022692"/>
    </source>
</evidence>
<evidence type="ECO:0000256" key="1">
    <source>
        <dbReference type="ARBA" id="ARBA00004141"/>
    </source>
</evidence>
<reference evidence="9 10" key="1">
    <citation type="journal article" date="2013" name="BMC Genomics">
        <title>The genome and transcriptome of the pine saprophyte Ophiostoma piceae, and a comparison with the bark beetle-associated pine pathogen Grosmannia clavigera.</title>
        <authorList>
            <person name="Haridas S."/>
            <person name="Wang Y."/>
            <person name="Lim L."/>
            <person name="Massoumi Alamouti S."/>
            <person name="Jackman S."/>
            <person name="Docking R."/>
            <person name="Robertson G."/>
            <person name="Birol I."/>
            <person name="Bohlmann J."/>
            <person name="Breuil C."/>
        </authorList>
    </citation>
    <scope>NUCLEOTIDE SEQUENCE [LARGE SCALE GENOMIC DNA]</scope>
    <source>
        <strain evidence="9 10">UAMH 11346</strain>
    </source>
</reference>
<dbReference type="Pfam" id="PF20684">
    <property type="entry name" value="Fung_rhodopsin"/>
    <property type="match status" value="1"/>
</dbReference>
<dbReference type="AlphaFoldDB" id="S3DBJ9"/>
<feature type="transmembrane region" description="Helical" evidence="7">
    <location>
        <begin position="248"/>
        <end position="270"/>
    </location>
</feature>
<feature type="domain" description="Rhodopsin" evidence="8">
    <location>
        <begin position="72"/>
        <end position="278"/>
    </location>
</feature>
<feature type="transmembrane region" description="Helical" evidence="7">
    <location>
        <begin position="134"/>
        <end position="157"/>
    </location>
</feature>
<dbReference type="STRING" id="1262450.S3DBJ9"/>
<feature type="region of interest" description="Disordered" evidence="6">
    <location>
        <begin position="395"/>
        <end position="414"/>
    </location>
</feature>
<keyword evidence="3 7" id="KW-1133">Transmembrane helix</keyword>
<evidence type="ECO:0000256" key="5">
    <source>
        <dbReference type="ARBA" id="ARBA00038359"/>
    </source>
</evidence>
<proteinExistence type="inferred from homology"/>
<feature type="transmembrane region" description="Helical" evidence="7">
    <location>
        <begin position="177"/>
        <end position="196"/>
    </location>
</feature>
<evidence type="ECO:0000313" key="10">
    <source>
        <dbReference type="Proteomes" id="UP000016923"/>
    </source>
</evidence>
<keyword evidence="10" id="KW-1185">Reference proteome</keyword>
<evidence type="ECO:0000256" key="7">
    <source>
        <dbReference type="SAM" id="Phobius"/>
    </source>
</evidence>
<feature type="transmembrane region" description="Helical" evidence="7">
    <location>
        <begin position="92"/>
        <end position="114"/>
    </location>
</feature>
<feature type="compositionally biased region" description="Polar residues" evidence="6">
    <location>
        <begin position="395"/>
        <end position="407"/>
    </location>
</feature>
<dbReference type="PANTHER" id="PTHR33048:SF47">
    <property type="entry name" value="INTEGRAL MEMBRANE PROTEIN-RELATED"/>
    <property type="match status" value="1"/>
</dbReference>
<feature type="region of interest" description="Disordered" evidence="6">
    <location>
        <begin position="349"/>
        <end position="381"/>
    </location>
</feature>
<evidence type="ECO:0000256" key="6">
    <source>
        <dbReference type="SAM" id="MobiDB-lite"/>
    </source>
</evidence>
<evidence type="ECO:0000259" key="8">
    <source>
        <dbReference type="Pfam" id="PF20684"/>
    </source>
</evidence>
<gene>
    <name evidence="9" type="ORF">F503_06045</name>
</gene>
<dbReference type="GO" id="GO:0016020">
    <property type="term" value="C:membrane"/>
    <property type="evidence" value="ECO:0007669"/>
    <property type="project" value="UniProtKB-SubCell"/>
</dbReference>
<dbReference type="EMBL" id="KE148146">
    <property type="protein sequence ID" value="EPE10950.1"/>
    <property type="molecule type" value="Genomic_DNA"/>
</dbReference>
<dbReference type="OMA" id="YAAYGMI"/>
<dbReference type="InterPro" id="IPR052337">
    <property type="entry name" value="SAT4-like"/>
</dbReference>
<sequence>MSLNASALAALLAAPALEPPAGTTAQFDNPPNRNGLAMFVTTFCAVLSTIFVLIRLIGKMRLDRGIRVEDAYQLMKSPGFYVHTWDLHNGDLVYPLYLILIYGCCYSAVLPLLKTAILFDWCHIFVPADPFHNLFWWGAAVLSAIQCIWGIACIVLLNMQCRPHRAIWEFYLPSECYSLPSVMLASATTQVVTDLFMMLLPQRIIWNLNLNWQRRAAVSIVFGVGALGFISACFRLQKTVAFSRNTDTMYLIGPLLFWADGEMTCAFFIYSVTCLPKLLSNSSISRRVKSMLGLSNNSSKEESATIGNSNSYALSRTGGGRSGGSRTATGSLANGAAHGTAKSPYYTLEAGDEEPSSESQENLRREYENAANESYAAGKLDRSGLVVVTRTTHVAVSTETHSSNSSQEQHERWK</sequence>
<dbReference type="eggNOG" id="ENOG502SIFD">
    <property type="taxonomic scope" value="Eukaryota"/>
</dbReference>
<evidence type="ECO:0000256" key="4">
    <source>
        <dbReference type="ARBA" id="ARBA00023136"/>
    </source>
</evidence>
<dbReference type="HOGENOM" id="CLU_028200_12_4_1"/>
<evidence type="ECO:0000313" key="9">
    <source>
        <dbReference type="EMBL" id="EPE10950.1"/>
    </source>
</evidence>
<comment type="similarity">
    <text evidence="5">Belongs to the SAT4 family.</text>
</comment>
<dbReference type="Proteomes" id="UP000016923">
    <property type="component" value="Unassembled WGS sequence"/>
</dbReference>
<keyword evidence="2 7" id="KW-0812">Transmembrane</keyword>
<comment type="subcellular location">
    <subcellularLocation>
        <location evidence="1">Membrane</location>
        <topology evidence="1">Multi-pass membrane protein</topology>
    </subcellularLocation>
</comment>
<name>S3DBJ9_OPHP1</name>
<dbReference type="OrthoDB" id="4682787at2759"/>
<dbReference type="VEuPathDB" id="FungiDB:F503_06045"/>
<protein>
    <recommendedName>
        <fullName evidence="8">Rhodopsin domain-containing protein</fullName>
    </recommendedName>
</protein>
<dbReference type="InterPro" id="IPR049326">
    <property type="entry name" value="Rhodopsin_dom_fungi"/>
</dbReference>
<accession>S3DBJ9</accession>